<feature type="transmembrane region" description="Helical" evidence="1">
    <location>
        <begin position="55"/>
        <end position="79"/>
    </location>
</feature>
<dbReference type="CDD" id="cd01949">
    <property type="entry name" value="GGDEF"/>
    <property type="match status" value="1"/>
</dbReference>
<dbReference type="SMART" id="SM00091">
    <property type="entry name" value="PAS"/>
    <property type="match status" value="1"/>
</dbReference>
<proteinExistence type="predicted"/>
<evidence type="ECO:0000256" key="1">
    <source>
        <dbReference type="SAM" id="Phobius"/>
    </source>
</evidence>
<dbReference type="PROSITE" id="PS50883">
    <property type="entry name" value="EAL"/>
    <property type="match status" value="1"/>
</dbReference>
<keyword evidence="6" id="KW-1185">Reference proteome</keyword>
<protein>
    <submittedName>
        <fullName evidence="5">Bifunctional diguanylate cyclase/phosphodiesterase</fullName>
    </submittedName>
</protein>
<evidence type="ECO:0000259" key="4">
    <source>
        <dbReference type="PROSITE" id="PS50887"/>
    </source>
</evidence>
<dbReference type="InterPro" id="IPR029787">
    <property type="entry name" value="Nucleotide_cyclase"/>
</dbReference>
<evidence type="ECO:0000313" key="5">
    <source>
        <dbReference type="EMBL" id="MFA9477571.1"/>
    </source>
</evidence>
<feature type="transmembrane region" description="Helical" evidence="1">
    <location>
        <begin position="23"/>
        <end position="43"/>
    </location>
</feature>
<dbReference type="SUPFAM" id="SSF55073">
    <property type="entry name" value="Nucleotide cyclase"/>
    <property type="match status" value="1"/>
</dbReference>
<comment type="caution">
    <text evidence="5">The sequence shown here is derived from an EMBL/GenBank/DDBJ whole genome shotgun (WGS) entry which is preliminary data.</text>
</comment>
<feature type="domain" description="GGDEF" evidence="4">
    <location>
        <begin position="381"/>
        <end position="513"/>
    </location>
</feature>
<dbReference type="InterPro" id="IPR001633">
    <property type="entry name" value="EAL_dom"/>
</dbReference>
<dbReference type="InterPro" id="IPR013655">
    <property type="entry name" value="PAS_fold_3"/>
</dbReference>
<dbReference type="InterPro" id="IPR000014">
    <property type="entry name" value="PAS"/>
</dbReference>
<dbReference type="InterPro" id="IPR000160">
    <property type="entry name" value="GGDEF_dom"/>
</dbReference>
<keyword evidence="1" id="KW-0812">Transmembrane</keyword>
<dbReference type="NCBIfam" id="TIGR00254">
    <property type="entry name" value="GGDEF"/>
    <property type="match status" value="1"/>
</dbReference>
<dbReference type="EMBL" id="JBGUBD010000002">
    <property type="protein sequence ID" value="MFA9477571.1"/>
    <property type="molecule type" value="Genomic_DNA"/>
</dbReference>
<evidence type="ECO:0000259" key="2">
    <source>
        <dbReference type="PROSITE" id="PS50113"/>
    </source>
</evidence>
<dbReference type="SUPFAM" id="SSF141868">
    <property type="entry name" value="EAL domain-like"/>
    <property type="match status" value="1"/>
</dbReference>
<dbReference type="PROSITE" id="PS50113">
    <property type="entry name" value="PAC"/>
    <property type="match status" value="1"/>
</dbReference>
<dbReference type="PROSITE" id="PS50887">
    <property type="entry name" value="GGDEF"/>
    <property type="match status" value="1"/>
</dbReference>
<dbReference type="Gene3D" id="3.20.20.450">
    <property type="entry name" value="EAL domain"/>
    <property type="match status" value="1"/>
</dbReference>
<feature type="domain" description="PAC" evidence="2">
    <location>
        <begin position="296"/>
        <end position="349"/>
    </location>
</feature>
<dbReference type="CDD" id="cd01948">
    <property type="entry name" value="EAL"/>
    <property type="match status" value="1"/>
</dbReference>
<feature type="transmembrane region" description="Helical" evidence="1">
    <location>
        <begin position="85"/>
        <end position="107"/>
    </location>
</feature>
<dbReference type="InterPro" id="IPR043128">
    <property type="entry name" value="Rev_trsase/Diguanyl_cyclase"/>
</dbReference>
<sequence>MNNTSDTFLYKQLRLQSHRQTDLMFGGLLVLQLFAAVLIAITVSPRTWIGSSSHVHLHVWSALGMGLLLTILPLVLIIFRRGEPVTRYTIAIAQMLYSALLIHLMGGRIETHFHVFGSLAFLAFYRDWRVLVPATIVVSFEHLVRGIYWPESVFGVLSSTPWRALEHAMWVIFIDFFLVISCIQGDREWRRIAASHAQVENARASVEVQVKQRTAELRESEQRYALAVRGSRDGLWDWDLHANQVYYASRWKQLLGCDEDEVSDSPREWTERIISADLPAFDKAIVSLTEGETEAIDIELSMDHADGSIRHMRCRAAAVIPEGHTKAVRIAGSLSDITDLKRAQEELRRLAQHDRLTGLPNRQLFTDRVQRAILYGKQSGSLFAVLFLDFDRFKVINDSLGHEAGDELLKGIAQRLTSSLAKGDVAARFGGDEFALLMHVRTQQDAIDQTEQLLKQLAEPHDVAGHELVSTASIGVTIWSIGYEDASEMLRDADAAMYVAKQNGKSQQRLFDTHMHNKAKQRLTMEEDLRRAIKSKSLTLEYQPIISLQDGSIRGAEALARWNHDERGMISPDEFIGIAEETGLIIPIGEHFIREACEQVKRWNQINTRPLYVNVNLAQRQLIYPGLVTVIKQILNEVGVDANLLRLELSESAVMAERHDTITVMQEIRDAGIRLAMDDFGTGHSSLSSLHRYPLDILKVDRSFVQNMMRRHKFAGVMQAIVTLAHNLELEVVGEGLETPEQVAMLQSMDCDLGQGYIFARPMPGDEFIKLLSQSGMDHTGGGRLAGVSSNGRFGNDLAHHK</sequence>
<dbReference type="Proteomes" id="UP001575105">
    <property type="component" value="Unassembled WGS sequence"/>
</dbReference>
<name>A0ABV4U1U2_9BACT</name>
<dbReference type="SMART" id="SM00052">
    <property type="entry name" value="EAL"/>
    <property type="match status" value="1"/>
</dbReference>
<reference evidence="5 6" key="1">
    <citation type="submission" date="2024-08" db="EMBL/GenBank/DDBJ databases">
        <title>Whole-genome sequencing of halo(alkali)philic microorganisms from hypersaline lakes.</title>
        <authorList>
            <person name="Sorokin D.Y."/>
            <person name="Merkel A.Y."/>
            <person name="Messina E."/>
            <person name="Yakimov M."/>
        </authorList>
    </citation>
    <scope>NUCLEOTIDE SEQUENCE [LARGE SCALE GENOMIC DNA]</scope>
    <source>
        <strain evidence="5 6">AB-hyl4</strain>
    </source>
</reference>
<dbReference type="RefSeq" id="WP_425344492.1">
    <property type="nucleotide sequence ID" value="NZ_JBGUBD010000002.1"/>
</dbReference>
<feature type="domain" description="EAL" evidence="3">
    <location>
        <begin position="522"/>
        <end position="776"/>
    </location>
</feature>
<evidence type="ECO:0000259" key="3">
    <source>
        <dbReference type="PROSITE" id="PS50883"/>
    </source>
</evidence>
<organism evidence="5 6">
    <name type="scientific">Natronomicrosphaera hydrolytica</name>
    <dbReference type="NCBI Taxonomy" id="3242702"/>
    <lineage>
        <taxon>Bacteria</taxon>
        <taxon>Pseudomonadati</taxon>
        <taxon>Planctomycetota</taxon>
        <taxon>Phycisphaerae</taxon>
        <taxon>Phycisphaerales</taxon>
        <taxon>Phycisphaeraceae</taxon>
        <taxon>Natronomicrosphaera</taxon>
    </lineage>
</organism>
<accession>A0ABV4U1U2</accession>
<dbReference type="InterPro" id="IPR000700">
    <property type="entry name" value="PAS-assoc_C"/>
</dbReference>
<dbReference type="InterPro" id="IPR035919">
    <property type="entry name" value="EAL_sf"/>
</dbReference>
<dbReference type="Pfam" id="PF00563">
    <property type="entry name" value="EAL"/>
    <property type="match status" value="1"/>
</dbReference>
<dbReference type="Pfam" id="PF00990">
    <property type="entry name" value="GGDEF"/>
    <property type="match status" value="1"/>
</dbReference>
<dbReference type="Gene3D" id="3.30.70.270">
    <property type="match status" value="1"/>
</dbReference>
<dbReference type="NCBIfam" id="TIGR00229">
    <property type="entry name" value="sensory_box"/>
    <property type="match status" value="1"/>
</dbReference>
<dbReference type="InterPro" id="IPR052155">
    <property type="entry name" value="Biofilm_reg_signaling"/>
</dbReference>
<gene>
    <name evidence="5" type="ORF">ACERK3_04600</name>
</gene>
<dbReference type="PANTHER" id="PTHR44757:SF2">
    <property type="entry name" value="BIOFILM ARCHITECTURE MAINTENANCE PROTEIN MBAA"/>
    <property type="match status" value="1"/>
</dbReference>
<dbReference type="PANTHER" id="PTHR44757">
    <property type="entry name" value="DIGUANYLATE CYCLASE DGCP"/>
    <property type="match status" value="1"/>
</dbReference>
<dbReference type="CDD" id="cd00130">
    <property type="entry name" value="PAS"/>
    <property type="match status" value="1"/>
</dbReference>
<dbReference type="SMART" id="SM00267">
    <property type="entry name" value="GGDEF"/>
    <property type="match status" value="1"/>
</dbReference>
<keyword evidence="1" id="KW-1133">Transmembrane helix</keyword>
<keyword evidence="1" id="KW-0472">Membrane</keyword>
<dbReference type="Pfam" id="PF08447">
    <property type="entry name" value="PAS_3"/>
    <property type="match status" value="1"/>
</dbReference>
<evidence type="ECO:0000313" key="6">
    <source>
        <dbReference type="Proteomes" id="UP001575105"/>
    </source>
</evidence>
<dbReference type="Gene3D" id="3.30.450.20">
    <property type="entry name" value="PAS domain"/>
    <property type="match status" value="1"/>
</dbReference>
<dbReference type="InterPro" id="IPR035965">
    <property type="entry name" value="PAS-like_dom_sf"/>
</dbReference>
<dbReference type="SUPFAM" id="SSF55785">
    <property type="entry name" value="PYP-like sensor domain (PAS domain)"/>
    <property type="match status" value="1"/>
</dbReference>